<accession>A0A7R9IE88</accession>
<name>A0A7R9IE88_9NEOP</name>
<evidence type="ECO:0000313" key="1">
    <source>
        <dbReference type="EMBL" id="CAD7456700.1"/>
    </source>
</evidence>
<gene>
    <name evidence="1" type="ORF">TTEB3V08_LOCUS4722</name>
</gene>
<reference evidence="1" key="1">
    <citation type="submission" date="2020-11" db="EMBL/GenBank/DDBJ databases">
        <authorList>
            <person name="Tran Van P."/>
        </authorList>
    </citation>
    <scope>NUCLEOTIDE SEQUENCE</scope>
</reference>
<protein>
    <submittedName>
        <fullName evidence="1">Uncharacterized protein</fullName>
    </submittedName>
</protein>
<dbReference type="AlphaFoldDB" id="A0A7R9IE88"/>
<sequence length="127" mass="13783">MTAGASEYKMPCCNLSRFLAQQDCITYSISNNRGGYRRLDAVSASYKFLNCVYAAGTQKCSKEGALFLRRMAVTLSNVKVYYNTLCRGTKDGTSAPEVCDGSAQVSPSFKSSLIILMMGAGFLQGRV</sequence>
<dbReference type="EMBL" id="OE001381">
    <property type="protein sequence ID" value="CAD7456700.1"/>
    <property type="molecule type" value="Genomic_DNA"/>
</dbReference>
<organism evidence="1">
    <name type="scientific">Timema tahoe</name>
    <dbReference type="NCBI Taxonomy" id="61484"/>
    <lineage>
        <taxon>Eukaryota</taxon>
        <taxon>Metazoa</taxon>
        <taxon>Ecdysozoa</taxon>
        <taxon>Arthropoda</taxon>
        <taxon>Hexapoda</taxon>
        <taxon>Insecta</taxon>
        <taxon>Pterygota</taxon>
        <taxon>Neoptera</taxon>
        <taxon>Polyneoptera</taxon>
        <taxon>Phasmatodea</taxon>
        <taxon>Timematodea</taxon>
        <taxon>Timematoidea</taxon>
        <taxon>Timematidae</taxon>
        <taxon>Timema</taxon>
    </lineage>
</organism>
<proteinExistence type="predicted"/>